<evidence type="ECO:0000256" key="2">
    <source>
        <dbReference type="SAM" id="Phobius"/>
    </source>
</evidence>
<dbReference type="RefSeq" id="WP_105000978.1">
    <property type="nucleotide sequence ID" value="NZ_MQVX01000001.1"/>
</dbReference>
<dbReference type="EMBL" id="MQVX01000001">
    <property type="protein sequence ID" value="PQJ15325.1"/>
    <property type="molecule type" value="Genomic_DNA"/>
</dbReference>
<dbReference type="AlphaFoldDB" id="A0A2S7T739"/>
<feature type="region of interest" description="Disordered" evidence="1">
    <location>
        <begin position="204"/>
        <end position="224"/>
    </location>
</feature>
<organism evidence="3 4">
    <name type="scientific">Aureicoccus marinus</name>
    <dbReference type="NCBI Taxonomy" id="754435"/>
    <lineage>
        <taxon>Bacteria</taxon>
        <taxon>Pseudomonadati</taxon>
        <taxon>Bacteroidota</taxon>
        <taxon>Flavobacteriia</taxon>
        <taxon>Flavobacteriales</taxon>
        <taxon>Flavobacteriaceae</taxon>
        <taxon>Aureicoccus</taxon>
    </lineage>
</organism>
<comment type="caution">
    <text evidence="3">The sequence shown here is derived from an EMBL/GenBank/DDBJ whole genome shotgun (WGS) entry which is preliminary data.</text>
</comment>
<gene>
    <name evidence="3" type="ORF">BST99_05860</name>
</gene>
<feature type="transmembrane region" description="Helical" evidence="2">
    <location>
        <begin position="16"/>
        <end position="36"/>
    </location>
</feature>
<accession>A0A2S7T739</accession>
<keyword evidence="4" id="KW-1185">Reference proteome</keyword>
<dbReference type="Proteomes" id="UP000239366">
    <property type="component" value="Unassembled WGS sequence"/>
</dbReference>
<keyword evidence="2" id="KW-1133">Transmembrane helix</keyword>
<feature type="compositionally biased region" description="Basic and acidic residues" evidence="1">
    <location>
        <begin position="210"/>
        <end position="224"/>
    </location>
</feature>
<sequence>MNTIPEDILAWLEANAFLMSTIAVLIAIISTSNSIWKTRKLRRMKDYRIANLWNLYFSLRGKYNLGMQKKQFIETWELLALKDVARDVISELANLTKCDHVEFTRWADAGRLNSFWEIEEIGLHVKKKPVYKLARSNYFYYNYAKDENKSFLKSLLPLLRRPKDYDGKIFNIVHIKDILIDQKANEERLLELIKEAQKKNELTLANPIDTNKKDGKKGDYRSDK</sequence>
<evidence type="ECO:0000313" key="3">
    <source>
        <dbReference type="EMBL" id="PQJ15325.1"/>
    </source>
</evidence>
<keyword evidence="2" id="KW-0472">Membrane</keyword>
<evidence type="ECO:0000256" key="1">
    <source>
        <dbReference type="SAM" id="MobiDB-lite"/>
    </source>
</evidence>
<reference evidence="4" key="1">
    <citation type="submission" date="2016-11" db="EMBL/GenBank/DDBJ databases">
        <title>Trade-off between light-utilization and light-protection in marine flavobacteria.</title>
        <authorList>
            <person name="Kumagai Y."/>
            <person name="Yoshizawa S."/>
            <person name="Kogure K."/>
        </authorList>
    </citation>
    <scope>NUCLEOTIDE SEQUENCE [LARGE SCALE GENOMIC DNA]</scope>
    <source>
        <strain evidence="4">SG-18</strain>
    </source>
</reference>
<protein>
    <submittedName>
        <fullName evidence="3">Uncharacterized protein</fullName>
    </submittedName>
</protein>
<evidence type="ECO:0000313" key="4">
    <source>
        <dbReference type="Proteomes" id="UP000239366"/>
    </source>
</evidence>
<proteinExistence type="predicted"/>
<name>A0A2S7T739_9FLAO</name>
<keyword evidence="2" id="KW-0812">Transmembrane</keyword>